<dbReference type="RefSeq" id="WP_075820878.1">
    <property type="nucleotide sequence ID" value="NZ_CAPFLH010000080.1"/>
</dbReference>
<evidence type="ECO:0000313" key="2">
    <source>
        <dbReference type="EMBL" id="OLU36993.1"/>
    </source>
</evidence>
<evidence type="ECO:0000313" key="3">
    <source>
        <dbReference type="Proteomes" id="UP000186341"/>
    </source>
</evidence>
<protein>
    <submittedName>
        <fullName evidence="2">Uncharacterized protein</fullName>
    </submittedName>
</protein>
<dbReference type="EMBL" id="MPJW01000236">
    <property type="protein sequence ID" value="OLU36993.1"/>
    <property type="molecule type" value="Genomic_DNA"/>
</dbReference>
<proteinExistence type="predicted"/>
<keyword evidence="3" id="KW-1185">Reference proteome</keyword>
<keyword evidence="1" id="KW-0812">Transmembrane</keyword>
<comment type="caution">
    <text evidence="2">The sequence shown here is derived from an EMBL/GenBank/DDBJ whole genome shotgun (WGS) entry which is preliminary data.</text>
</comment>
<evidence type="ECO:0000256" key="1">
    <source>
        <dbReference type="SAM" id="Phobius"/>
    </source>
</evidence>
<dbReference type="OrthoDB" id="5101967at2"/>
<gene>
    <name evidence="2" type="ORF">BO222_11230</name>
</gene>
<keyword evidence="1" id="KW-1133">Transmembrane helix</keyword>
<dbReference type="AlphaFoldDB" id="A0A1U7NDC3"/>
<accession>A0A1U7NDC3</accession>
<name>A0A1U7NDC3_9FIRM</name>
<organism evidence="2 3">
    <name type="scientific">Ileibacterium valens</name>
    <dbReference type="NCBI Taxonomy" id="1862668"/>
    <lineage>
        <taxon>Bacteria</taxon>
        <taxon>Bacillati</taxon>
        <taxon>Bacillota</taxon>
        <taxon>Erysipelotrichia</taxon>
        <taxon>Erysipelotrichales</taxon>
        <taxon>Erysipelotrichaceae</taxon>
        <taxon>Ileibacterium</taxon>
    </lineage>
</organism>
<feature type="transmembrane region" description="Helical" evidence="1">
    <location>
        <begin position="439"/>
        <end position="463"/>
    </location>
</feature>
<dbReference type="GeneID" id="82203710"/>
<dbReference type="Proteomes" id="UP000186341">
    <property type="component" value="Unassembled WGS sequence"/>
</dbReference>
<keyword evidence="1" id="KW-0472">Membrane</keyword>
<feature type="transmembrane region" description="Helical" evidence="1">
    <location>
        <begin position="410"/>
        <end position="433"/>
    </location>
</feature>
<sequence length="643" mass="75374">MFTVLIQNEKTLNSFYDHLPIFNGFLQSEENEKSFEICEWNESGRTIEEALPELHSLTDDKSSWRALIVRYEDDRQLASHATRPENPYDFIENAVEFDASANNPLIRLVSMLEKPLEYFNPDRASKNTKNFPKYEGVLPESITLITVRHTDELIAAPEALRILNDDDFVLRNGYPSLCRFAVCDRYEQGPIRKRKDDFIFWNAVLMLAMNRVDSAFMQAYKLYSLSLDFNTEDMNEVWSSKIEDIQNARYRIDHFLNNQSIYLERYEGNYPDYCISAQPIDLSVHGSNSMVHAKDYQAYASDPSEQASSWIRKAKKQISEVESLWNSIPDKVQEKSPSFSRRGGYQKKDVDVLSPRQRDQLEAELIALREKVNEEYRNLPDQEMKNANQLLRQASVIEEILKNRPSKSRILVWTISLVLVDLLAVIPAWLAWFKVYKEGLSVLSILSLILLFVPILFCLFITFEYRKSVAKEIRNWNDLMSKQYHRLHQYLEKYVVYESDLLSYRNGKSYLDLSRDVKEDIHQDQRNLEKSRSELMRFEMLLKKWAAALGVNKDAHKLESRKEDGFYSGIFAERTSSGKNGNYEWLDSKDFKMPQVQKQLFHFEMDQSENNRCFVNETGRKVYAPFSFIEKIHIENIRGRNAS</sequence>
<reference evidence="2 3" key="1">
    <citation type="submission" date="2016-11" db="EMBL/GenBank/DDBJ databases">
        <title>Description of two novel members of the family Erysipelotrichaceae: Ileibacterium lipovorans gen. nov., sp. nov. and Dubosiella newyorkensis, gen. nov., sp. nov.</title>
        <authorList>
            <person name="Cox L.M."/>
            <person name="Sohn J."/>
            <person name="Tyrrell K.L."/>
            <person name="Citron D.M."/>
            <person name="Lawson P.A."/>
            <person name="Patel N.B."/>
            <person name="Iizumi T."/>
            <person name="Perez-Perez G.I."/>
            <person name="Goldstein E.J."/>
            <person name="Blaser M.J."/>
        </authorList>
    </citation>
    <scope>NUCLEOTIDE SEQUENCE [LARGE SCALE GENOMIC DNA]</scope>
    <source>
        <strain evidence="2 3">NYU-BL-A3</strain>
    </source>
</reference>